<keyword evidence="3" id="KW-1029">Fimbrium biogenesis</keyword>
<protein>
    <recommendedName>
        <fullName evidence="8">PilY1 beta-propeller domain-containing protein</fullName>
    </recommendedName>
</protein>
<feature type="signal peptide" evidence="7">
    <location>
        <begin position="1"/>
        <end position="27"/>
    </location>
</feature>
<evidence type="ECO:0000313" key="10">
    <source>
        <dbReference type="Proteomes" id="UP000637267"/>
    </source>
</evidence>
<dbReference type="InterPro" id="IPR008707">
    <property type="entry name" value="B-propeller_PilY1"/>
</dbReference>
<comment type="caution">
    <text evidence="9">The sequence shown here is derived from an EMBL/GenBank/DDBJ whole genome shotgun (WGS) entry which is preliminary data.</text>
</comment>
<sequence>MTNKHSILNKIIFLLLTATQAIPVSYAATISPSQNPLTSQTQSAPNLIMGIDDSGSMDFEVMLTTNDGALWWDSYNKSFTNNTGSVVTVSGLTGVTVGKGQPWYNAVGNASNNQKTDDGVNNNSWYKYAYLFPDGSATDARKNTDATYDHFGIAPTTTFAFLRSSDWNPIYYNTTTTYTPWYPAYISGATVTYANAVAKTVRSHPQLGGTTPVTLDLTTNITAGTKATTVGTTTTYTGTQSNWTFRMQPGMVIPANSYIKKSGQSSYSKITADYTVTANDNYVDADISYYAPTFFVTDSTCKSTDTNASADIANSVCVLAPDGSYLRKYEIKKGNSFPSGRLYDDEMQNFANWFQYYRKRKLMLGSAMGSVLSGVNTLRGGTVAFNNQSTVTMYDFSSSSDSSNVKPLLGVIYQNAASGGTPTRETLKYIGGQFARTDSAAPIQNGCQRNTAFILTDGFANATAVSPPNYANTYVNSSPYTVTTANTLADIAASYYTNNPRPDLPVGLLKKDYTNTENPDTNTNLHVTTFGMTLGAKGTVYDPTSSTFVDPFTVKPPAVWTWPAATLNRNPTGVDDLWHATINGRGQMFRATDVKTATDYFKQVIQSLLATVGSDAAGTTTSPNITTNNNTEFTSTYNAQNWTGELSAYSVNVTTGAAGTNPLWTAQTQLTALAPTARNIATWDPATNSAVAFTSSGLSSTTVSGMANTSANDGGNVINYIRGDRSLESASGYRVRAGLLGDIVTAEPVYVLGPYASYTDSGYSSMSTLTRTAMVYQAANDGMLHAFNATNGAEAWAYVPSGVLNNLHYLTSQTYTHRFFVDGTPTTGDFYNGTAWRTMLVGGLRAGGNGFYALDVTAPAAASDSDVVSKVLWEFPGANTTSGQKNNVGLSYGQPLLVKTRADGWVVLVTSGYNNTAGDGQGHLFVLNATTGAVLKDLATGAGSATSPSGLAQISAFAANAQSDATIDYVYGGDLLGNVWRFDLSTSADTSWTVKKLATLTDGSNNAQPITTAPVTSVLANGKHIVYVGTGKLLETSDLSTTSTQSMYALVDDLSATPTIATPRTSLQQKTVTVNSDGSRTIAADSVAYATKKGWYFDLPSSGERVSTTPQLAFGALIFTTNLPSSTACSSRSYLYAVSATDGGQLPASAFPSGTTPWSGILLGATLSSTVKITVLPNGSEVLTTKGSDGSTSNNTLNISGSGSLKQVLWREITH</sequence>
<evidence type="ECO:0000259" key="8">
    <source>
        <dbReference type="Pfam" id="PF05567"/>
    </source>
</evidence>
<proteinExistence type="inferred from homology"/>
<keyword evidence="7" id="KW-0732">Signal</keyword>
<keyword evidence="4" id="KW-0479">Metal-binding</keyword>
<dbReference type="InterPro" id="IPR036465">
    <property type="entry name" value="vWFA_dom_sf"/>
</dbReference>
<accession>A0ABQ2PC08</accession>
<comment type="similarity">
    <text evidence="2">Belongs to the PilY1 family.</text>
</comment>
<dbReference type="SUPFAM" id="SSF50998">
    <property type="entry name" value="Quinoprotein alcohol dehydrogenase-like"/>
    <property type="match status" value="1"/>
</dbReference>
<feature type="domain" description="PilY1 beta-propeller" evidence="8">
    <location>
        <begin position="740"/>
        <end position="1076"/>
    </location>
</feature>
<evidence type="ECO:0000313" key="9">
    <source>
        <dbReference type="EMBL" id="GGP22908.1"/>
    </source>
</evidence>
<dbReference type="RefSeq" id="WP_188705099.1">
    <property type="nucleotide sequence ID" value="NZ_BMLX01000004.1"/>
</dbReference>
<reference evidence="10" key="1">
    <citation type="journal article" date="2019" name="Int. J. Syst. Evol. Microbiol.">
        <title>The Global Catalogue of Microorganisms (GCM) 10K type strain sequencing project: providing services to taxonomists for standard genome sequencing and annotation.</title>
        <authorList>
            <consortium name="The Broad Institute Genomics Platform"/>
            <consortium name="The Broad Institute Genome Sequencing Center for Infectious Disease"/>
            <person name="Wu L."/>
            <person name="Ma J."/>
        </authorList>
    </citation>
    <scope>NUCLEOTIDE SEQUENCE [LARGE SCALE GENOMIC DNA]</scope>
    <source>
        <strain evidence="10">CGMCC 1.8859</strain>
    </source>
</reference>
<evidence type="ECO:0000256" key="1">
    <source>
        <dbReference type="ARBA" id="ARBA00004561"/>
    </source>
</evidence>
<evidence type="ECO:0000256" key="7">
    <source>
        <dbReference type="SAM" id="SignalP"/>
    </source>
</evidence>
<dbReference type="Gene3D" id="3.40.50.410">
    <property type="entry name" value="von Willebrand factor, type A domain"/>
    <property type="match status" value="1"/>
</dbReference>
<gene>
    <name evidence="9" type="ORF">GCM10010970_29080</name>
</gene>
<organism evidence="9 10">
    <name type="scientific">Silvimonas iriomotensis</name>
    <dbReference type="NCBI Taxonomy" id="449662"/>
    <lineage>
        <taxon>Bacteria</taxon>
        <taxon>Pseudomonadati</taxon>
        <taxon>Pseudomonadota</taxon>
        <taxon>Betaproteobacteria</taxon>
        <taxon>Neisseriales</taxon>
        <taxon>Chitinibacteraceae</taxon>
        <taxon>Silvimonas</taxon>
    </lineage>
</organism>
<comment type="subcellular location">
    <subcellularLocation>
        <location evidence="1">Fimbrium</location>
    </subcellularLocation>
</comment>
<keyword evidence="6" id="KW-0281">Fimbrium</keyword>
<name>A0ABQ2PC08_9NEIS</name>
<keyword evidence="5" id="KW-0106">Calcium</keyword>
<evidence type="ECO:0000256" key="5">
    <source>
        <dbReference type="ARBA" id="ARBA00022837"/>
    </source>
</evidence>
<dbReference type="EMBL" id="BMLX01000004">
    <property type="protein sequence ID" value="GGP22908.1"/>
    <property type="molecule type" value="Genomic_DNA"/>
</dbReference>
<dbReference type="Pfam" id="PF05567">
    <property type="entry name" value="T4P_PilY1"/>
    <property type="match status" value="1"/>
</dbReference>
<evidence type="ECO:0000256" key="3">
    <source>
        <dbReference type="ARBA" id="ARBA00022558"/>
    </source>
</evidence>
<evidence type="ECO:0000256" key="6">
    <source>
        <dbReference type="ARBA" id="ARBA00023263"/>
    </source>
</evidence>
<keyword evidence="10" id="KW-1185">Reference proteome</keyword>
<dbReference type="Proteomes" id="UP000637267">
    <property type="component" value="Unassembled WGS sequence"/>
</dbReference>
<feature type="chain" id="PRO_5045550401" description="PilY1 beta-propeller domain-containing protein" evidence="7">
    <location>
        <begin position="28"/>
        <end position="1215"/>
    </location>
</feature>
<dbReference type="InterPro" id="IPR011047">
    <property type="entry name" value="Quinoprotein_ADH-like_sf"/>
</dbReference>
<evidence type="ECO:0000256" key="4">
    <source>
        <dbReference type="ARBA" id="ARBA00022723"/>
    </source>
</evidence>
<evidence type="ECO:0000256" key="2">
    <source>
        <dbReference type="ARBA" id="ARBA00008387"/>
    </source>
</evidence>